<dbReference type="InterPro" id="IPR009057">
    <property type="entry name" value="Homeodomain-like_sf"/>
</dbReference>
<dbReference type="PROSITE" id="PS51293">
    <property type="entry name" value="SANT"/>
    <property type="match status" value="1"/>
</dbReference>
<gene>
    <name evidence="10" type="ORF">PENTCL1PPCAC_5423</name>
</gene>
<feature type="region of interest" description="Disordered" evidence="8">
    <location>
        <begin position="316"/>
        <end position="339"/>
    </location>
</feature>
<proteinExistence type="predicted"/>
<feature type="region of interest" description="Disordered" evidence="8">
    <location>
        <begin position="1"/>
        <end position="24"/>
    </location>
</feature>
<keyword evidence="7" id="KW-0539">Nucleus</keyword>
<dbReference type="FunFam" id="1.10.10.60:FF:000012">
    <property type="entry name" value="Metastasis-associated 1 family, member 3"/>
    <property type="match status" value="1"/>
</dbReference>
<dbReference type="InterPro" id="IPR001005">
    <property type="entry name" value="SANT/Myb"/>
</dbReference>
<evidence type="ECO:0000256" key="8">
    <source>
        <dbReference type="SAM" id="MobiDB-lite"/>
    </source>
</evidence>
<name>A0AAV5SRL1_9BILA</name>
<evidence type="ECO:0000313" key="10">
    <source>
        <dbReference type="EMBL" id="GMS83248.1"/>
    </source>
</evidence>
<evidence type="ECO:0000256" key="5">
    <source>
        <dbReference type="ARBA" id="ARBA00022833"/>
    </source>
</evidence>
<keyword evidence="3" id="KW-0479">Metal-binding</keyword>
<dbReference type="Gene3D" id="1.10.10.60">
    <property type="entry name" value="Homeodomain-like"/>
    <property type="match status" value="1"/>
</dbReference>
<feature type="region of interest" description="Disordered" evidence="8">
    <location>
        <begin position="134"/>
        <end position="221"/>
    </location>
</feature>
<dbReference type="AlphaFoldDB" id="A0AAV5SRL1"/>
<dbReference type="InterPro" id="IPR017884">
    <property type="entry name" value="SANT_dom"/>
</dbReference>
<evidence type="ECO:0000256" key="7">
    <source>
        <dbReference type="ARBA" id="ARBA00023242"/>
    </source>
</evidence>
<dbReference type="GO" id="GO:0003677">
    <property type="term" value="F:DNA binding"/>
    <property type="evidence" value="ECO:0007669"/>
    <property type="project" value="UniProtKB-KW"/>
</dbReference>
<feature type="compositionally biased region" description="Acidic residues" evidence="8">
    <location>
        <begin position="96"/>
        <end position="110"/>
    </location>
</feature>
<feature type="region of interest" description="Disordered" evidence="8">
    <location>
        <begin position="89"/>
        <end position="111"/>
    </location>
</feature>
<sequence length="463" mass="53250">KKGMPGYLASNGMQKNNIKTKRKRRTGTEILLSEVLPSQLEKTKRVRKRKKRYLSQDDIDLLESTEAAIAVVRQNKIVPPRPDVLFDHDYCSNTNGEEEETEDDDGDSSEDYILSADQFDYEAEHAAAIAAMNEKAERERESDEGLRVETMEEPEEMGNKINEKQPQPTATRRVLRRSPRNTTRMDTVEISIPSYQKRPTEGEEWMEKDMDEKPDEEEQQKSLDGVLSQWTEKDRKLFCLAFKQYPKNFVAISQILHDKTASECVIFYYMMKHHNETPSFKIYYTEFKETHMNREYEPLLSADDIARIRASVQESDARLPPAPVKKQPEVKGPSSITNDVRSNTASMVSAILEIQSSKDVEEQISMVKNFYVAEPPAKKSRSESSKRSESATPKCIICENYPATIVAYALHLTKSHKSPLRKNGLYLECACGYQAFSPDDRDILKHDKECHCRQFSLHKLDKN</sequence>
<evidence type="ECO:0000256" key="6">
    <source>
        <dbReference type="ARBA" id="ARBA00023125"/>
    </source>
</evidence>
<evidence type="ECO:0000313" key="11">
    <source>
        <dbReference type="Proteomes" id="UP001432027"/>
    </source>
</evidence>
<feature type="compositionally biased region" description="Basic and acidic residues" evidence="8">
    <location>
        <begin position="198"/>
        <end position="211"/>
    </location>
</feature>
<evidence type="ECO:0000256" key="2">
    <source>
        <dbReference type="ARBA" id="ARBA00022491"/>
    </source>
</evidence>
<evidence type="ECO:0000256" key="1">
    <source>
        <dbReference type="ARBA" id="ARBA00004123"/>
    </source>
</evidence>
<dbReference type="GO" id="GO:0005634">
    <property type="term" value="C:nucleus"/>
    <property type="evidence" value="ECO:0007669"/>
    <property type="project" value="UniProtKB-SubCell"/>
</dbReference>
<reference evidence="10" key="1">
    <citation type="submission" date="2023-10" db="EMBL/GenBank/DDBJ databases">
        <title>Genome assembly of Pristionchus species.</title>
        <authorList>
            <person name="Yoshida K."/>
            <person name="Sommer R.J."/>
        </authorList>
    </citation>
    <scope>NUCLEOTIDE SEQUENCE</scope>
    <source>
        <strain evidence="10">RS0144</strain>
    </source>
</reference>
<feature type="non-terminal residue" evidence="10">
    <location>
        <position position="1"/>
    </location>
</feature>
<organism evidence="10 11">
    <name type="scientific">Pristionchus entomophagus</name>
    <dbReference type="NCBI Taxonomy" id="358040"/>
    <lineage>
        <taxon>Eukaryota</taxon>
        <taxon>Metazoa</taxon>
        <taxon>Ecdysozoa</taxon>
        <taxon>Nematoda</taxon>
        <taxon>Chromadorea</taxon>
        <taxon>Rhabditida</taxon>
        <taxon>Rhabditina</taxon>
        <taxon>Diplogasteromorpha</taxon>
        <taxon>Diplogasteroidea</taxon>
        <taxon>Neodiplogasteridae</taxon>
        <taxon>Pristionchus</taxon>
    </lineage>
</organism>
<keyword evidence="6" id="KW-0238">DNA-binding</keyword>
<evidence type="ECO:0000256" key="4">
    <source>
        <dbReference type="ARBA" id="ARBA00022771"/>
    </source>
</evidence>
<keyword evidence="4" id="KW-0863">Zinc-finger</keyword>
<accession>A0AAV5SRL1</accession>
<comment type="subcellular location">
    <subcellularLocation>
        <location evidence="1">Nucleus</location>
    </subcellularLocation>
</comment>
<dbReference type="SUPFAM" id="SSF46689">
    <property type="entry name" value="Homeodomain-like"/>
    <property type="match status" value="1"/>
</dbReference>
<evidence type="ECO:0000259" key="9">
    <source>
        <dbReference type="PROSITE" id="PS51293"/>
    </source>
</evidence>
<dbReference type="SMART" id="SM00717">
    <property type="entry name" value="SANT"/>
    <property type="match status" value="1"/>
</dbReference>
<keyword evidence="5" id="KW-0862">Zinc</keyword>
<keyword evidence="2" id="KW-0678">Repressor</keyword>
<dbReference type="Proteomes" id="UP001432027">
    <property type="component" value="Unassembled WGS sequence"/>
</dbReference>
<feature type="domain" description="SANT" evidence="9">
    <location>
        <begin position="225"/>
        <end position="276"/>
    </location>
</feature>
<feature type="compositionally biased region" description="Basic and acidic residues" evidence="8">
    <location>
        <begin position="134"/>
        <end position="150"/>
    </location>
</feature>
<comment type="caution">
    <text evidence="10">The sequence shown here is derived from an EMBL/GenBank/DDBJ whole genome shotgun (WGS) entry which is preliminary data.</text>
</comment>
<keyword evidence="11" id="KW-1185">Reference proteome</keyword>
<evidence type="ECO:0000256" key="3">
    <source>
        <dbReference type="ARBA" id="ARBA00022723"/>
    </source>
</evidence>
<dbReference type="GO" id="GO:0008270">
    <property type="term" value="F:zinc ion binding"/>
    <property type="evidence" value="ECO:0007669"/>
    <property type="project" value="UniProtKB-KW"/>
</dbReference>
<dbReference type="EMBL" id="BTSX01000002">
    <property type="protein sequence ID" value="GMS83248.1"/>
    <property type="molecule type" value="Genomic_DNA"/>
</dbReference>
<protein>
    <recommendedName>
        <fullName evidence="9">SANT domain-containing protein</fullName>
    </recommendedName>
</protein>